<evidence type="ECO:0000313" key="6">
    <source>
        <dbReference type="Proteomes" id="UP000625033"/>
    </source>
</evidence>
<evidence type="ECO:0000256" key="4">
    <source>
        <dbReference type="PIRNR" id="PIRNR006078"/>
    </source>
</evidence>
<sequence>MDVLIAPDKFKGTLAAADVAAAVASGLQESLPQARTTAVPVADGGEGTVAAALSAGYRAVSRAVTGPLSATVEASFAVSGHTAVVELAAASGLDLVPAKARDAGAATSRGTGELIGAALDAGARRIILGVGGSACTDGGAGLLSALGVRLLDARGRVLPDGGAALNDLACVDVSGLDPRLEGTEVVLASDVDNPLLGARGAAAVFGPQKGASPEDVRVLESGLARLVDVLERVAGPEPAAAAKAPGAGSAGGVGFAALALLSATRRRGIEVVMELTGFDAALAAADVVITGEGRLDAQTLEGKAPAGVAAAAAARGLPVYAVCGRRDLDAQALTAAGITAALALTDVEPDVAACLANPAPLLRELGRRIGAQIAAGDREPLPALHP</sequence>
<dbReference type="InterPro" id="IPR018197">
    <property type="entry name" value="Glycerate_kinase_RE-like"/>
</dbReference>
<protein>
    <submittedName>
        <fullName evidence="5">Glycerate kinase</fullName>
        <ecNumber evidence="5">2.7.1.31</ecNumber>
    </submittedName>
</protein>
<dbReference type="SUPFAM" id="SSF110738">
    <property type="entry name" value="Glycerate kinase I"/>
    <property type="match status" value="1"/>
</dbReference>
<dbReference type="PANTHER" id="PTHR21599">
    <property type="entry name" value="GLYCERATE KINASE"/>
    <property type="match status" value="1"/>
</dbReference>
<evidence type="ECO:0000256" key="2">
    <source>
        <dbReference type="ARBA" id="ARBA00022679"/>
    </source>
</evidence>
<evidence type="ECO:0000256" key="1">
    <source>
        <dbReference type="ARBA" id="ARBA00006284"/>
    </source>
</evidence>
<dbReference type="InterPro" id="IPR036129">
    <property type="entry name" value="Glycerate_kinase_sf"/>
</dbReference>
<evidence type="ECO:0000256" key="3">
    <source>
        <dbReference type="ARBA" id="ARBA00022777"/>
    </source>
</evidence>
<dbReference type="PANTHER" id="PTHR21599:SF0">
    <property type="entry name" value="GLYCERATE KINASE"/>
    <property type="match status" value="1"/>
</dbReference>
<name>A0A931GEY3_9MICC</name>
<dbReference type="GO" id="GO:0008887">
    <property type="term" value="F:glycerate kinase activity"/>
    <property type="evidence" value="ECO:0007669"/>
    <property type="project" value="UniProtKB-UniRule"/>
</dbReference>
<dbReference type="Gene3D" id="3.40.50.10350">
    <property type="entry name" value="Glycerate kinase, domain 1"/>
    <property type="match status" value="1"/>
</dbReference>
<dbReference type="Gene3D" id="3.90.1510.10">
    <property type="entry name" value="Glycerate kinase, domain 2"/>
    <property type="match status" value="1"/>
</dbReference>
<dbReference type="Pfam" id="PF02595">
    <property type="entry name" value="Gly_kinase"/>
    <property type="match status" value="1"/>
</dbReference>
<dbReference type="GO" id="GO:0031388">
    <property type="term" value="P:organic acid phosphorylation"/>
    <property type="evidence" value="ECO:0007669"/>
    <property type="project" value="UniProtKB-UniRule"/>
</dbReference>
<dbReference type="EMBL" id="JADOTZ010000001">
    <property type="protein sequence ID" value="MBG6084635.1"/>
    <property type="molecule type" value="Genomic_DNA"/>
</dbReference>
<organism evidence="5 6">
    <name type="scientific">Zhihengliuella flava</name>
    <dbReference type="NCBI Taxonomy" id="1285193"/>
    <lineage>
        <taxon>Bacteria</taxon>
        <taxon>Bacillati</taxon>
        <taxon>Actinomycetota</taxon>
        <taxon>Actinomycetes</taxon>
        <taxon>Micrococcales</taxon>
        <taxon>Micrococcaceae</taxon>
        <taxon>Zhihengliuella</taxon>
    </lineage>
</organism>
<comment type="caution">
    <text evidence="5">The sequence shown here is derived from an EMBL/GenBank/DDBJ whole genome shotgun (WGS) entry which is preliminary data.</text>
</comment>
<proteinExistence type="inferred from homology"/>
<reference evidence="5" key="1">
    <citation type="submission" date="2020-11" db="EMBL/GenBank/DDBJ databases">
        <title>Sequencing the genomes of 1000 actinobacteria strains.</title>
        <authorList>
            <person name="Klenk H.-P."/>
        </authorList>
    </citation>
    <scope>NUCLEOTIDE SEQUENCE</scope>
    <source>
        <strain evidence="5">DSM 26152</strain>
    </source>
</reference>
<keyword evidence="2 4" id="KW-0808">Transferase</keyword>
<dbReference type="AlphaFoldDB" id="A0A931GEY3"/>
<comment type="similarity">
    <text evidence="1 4">Belongs to the glycerate kinase type-1 family.</text>
</comment>
<gene>
    <name evidence="5" type="ORF">IW252_001402</name>
</gene>
<dbReference type="PIRSF" id="PIRSF006078">
    <property type="entry name" value="GlxK"/>
    <property type="match status" value="1"/>
</dbReference>
<dbReference type="InterPro" id="IPR004381">
    <property type="entry name" value="Glycerate_kinase"/>
</dbReference>
<dbReference type="NCBIfam" id="TIGR00045">
    <property type="entry name" value="glycerate kinase"/>
    <property type="match status" value="1"/>
</dbReference>
<dbReference type="RefSeq" id="WP_196835919.1">
    <property type="nucleotide sequence ID" value="NZ_JADOTZ010000001.1"/>
</dbReference>
<dbReference type="Proteomes" id="UP000625033">
    <property type="component" value="Unassembled WGS sequence"/>
</dbReference>
<keyword evidence="3 4" id="KW-0418">Kinase</keyword>
<evidence type="ECO:0000313" key="5">
    <source>
        <dbReference type="EMBL" id="MBG6084635.1"/>
    </source>
</evidence>
<accession>A0A931GEY3</accession>
<dbReference type="InterPro" id="IPR018193">
    <property type="entry name" value="Glyc_kinase_flavodox-like_fold"/>
</dbReference>
<keyword evidence="6" id="KW-1185">Reference proteome</keyword>
<dbReference type="EC" id="2.7.1.31" evidence="5"/>